<evidence type="ECO:0000256" key="1">
    <source>
        <dbReference type="SAM" id="Phobius"/>
    </source>
</evidence>
<evidence type="ECO:0000313" key="3">
    <source>
        <dbReference type="EMBL" id="XBH22335.1"/>
    </source>
</evidence>
<dbReference type="AlphaFoldDB" id="A0AAU7DYI0"/>
<gene>
    <name evidence="3" type="ORF">V5R04_03640</name>
</gene>
<reference evidence="3" key="1">
    <citation type="submission" date="2024-02" db="EMBL/GenBank/DDBJ databases">
        <title>Tomenella chthoni gen. nov. sp. nov., a member of the family Jonesiaceae isolated from bat guano.</title>
        <authorList>
            <person name="Miller S.L."/>
            <person name="King J."/>
            <person name="Sankaranarayanan K."/>
            <person name="Lawson P.A."/>
        </authorList>
    </citation>
    <scope>NUCLEOTIDE SEQUENCE</scope>
    <source>
        <strain evidence="3">BS-20</strain>
    </source>
</reference>
<proteinExistence type="predicted"/>
<sequence length="167" mass="17794">MNVPTDAHYRATGARRRFPAFSETSEDGNILLLCIGYVLVIVLMVLLTATLSSLHLERKRLLSLADSAALVASDSLARQTYEAELAHTNPKPADSTATQDVKVFLAQASENSGLDHVHLIAVRTVATGEVAVELGTTTSVLTAFDLTGPKAFQVTMHATGHATALPR</sequence>
<keyword evidence="1" id="KW-1133">Transmembrane helix</keyword>
<protein>
    <submittedName>
        <fullName evidence="3">Pilus assembly protein TadG-related protein</fullName>
    </submittedName>
</protein>
<keyword evidence="1" id="KW-0812">Transmembrane</keyword>
<dbReference type="InterPro" id="IPR028087">
    <property type="entry name" value="Tad_N"/>
</dbReference>
<accession>A0AAU7DYI0</accession>
<organism evidence="3">
    <name type="scientific">Jonesiaceae bacterium BS-20</name>
    <dbReference type="NCBI Taxonomy" id="3120821"/>
    <lineage>
        <taxon>Bacteria</taxon>
        <taxon>Bacillati</taxon>
        <taxon>Actinomycetota</taxon>
        <taxon>Actinomycetes</taxon>
        <taxon>Micrococcales</taxon>
        <taxon>Jonesiaceae</taxon>
    </lineage>
</organism>
<dbReference type="EMBL" id="CP146203">
    <property type="protein sequence ID" value="XBH22335.1"/>
    <property type="molecule type" value="Genomic_DNA"/>
</dbReference>
<evidence type="ECO:0000259" key="2">
    <source>
        <dbReference type="Pfam" id="PF13400"/>
    </source>
</evidence>
<feature type="transmembrane region" description="Helical" evidence="1">
    <location>
        <begin position="30"/>
        <end position="51"/>
    </location>
</feature>
<feature type="domain" description="Putative Flp pilus-assembly TadG-like N-terminal" evidence="2">
    <location>
        <begin position="28"/>
        <end position="72"/>
    </location>
</feature>
<name>A0AAU7DYI0_9MICO</name>
<keyword evidence="1" id="KW-0472">Membrane</keyword>
<dbReference type="Pfam" id="PF13400">
    <property type="entry name" value="Tad"/>
    <property type="match status" value="1"/>
</dbReference>